<feature type="region of interest" description="Disordered" evidence="6">
    <location>
        <begin position="245"/>
        <end position="272"/>
    </location>
</feature>
<feature type="compositionally biased region" description="Low complexity" evidence="6">
    <location>
        <begin position="584"/>
        <end position="597"/>
    </location>
</feature>
<feature type="compositionally biased region" description="Basic and acidic residues" evidence="6">
    <location>
        <begin position="1039"/>
        <end position="1051"/>
    </location>
</feature>
<dbReference type="PANTHER" id="PTHR48125:SF10">
    <property type="entry name" value="OS12G0136300 PROTEIN"/>
    <property type="match status" value="1"/>
</dbReference>
<dbReference type="InterPro" id="IPR001965">
    <property type="entry name" value="Znf_PHD"/>
</dbReference>
<feature type="compositionally biased region" description="Polar residues" evidence="6">
    <location>
        <begin position="2500"/>
        <end position="2515"/>
    </location>
</feature>
<keyword evidence="2 4" id="KW-0863">Zinc-finger</keyword>
<dbReference type="SUPFAM" id="SSF57903">
    <property type="entry name" value="FYVE/PHD zinc finger"/>
    <property type="match status" value="1"/>
</dbReference>
<dbReference type="GO" id="GO:0005634">
    <property type="term" value="C:nucleus"/>
    <property type="evidence" value="ECO:0007669"/>
    <property type="project" value="UniProtKB-UniRule"/>
</dbReference>
<dbReference type="SUPFAM" id="SSF47095">
    <property type="entry name" value="HMG-box"/>
    <property type="match status" value="1"/>
</dbReference>
<feature type="region of interest" description="Disordered" evidence="6">
    <location>
        <begin position="2789"/>
        <end position="2827"/>
    </location>
</feature>
<evidence type="ECO:0000256" key="2">
    <source>
        <dbReference type="ARBA" id="ARBA00022771"/>
    </source>
</evidence>
<evidence type="ECO:0000256" key="6">
    <source>
        <dbReference type="SAM" id="MobiDB-lite"/>
    </source>
</evidence>
<feature type="compositionally biased region" description="Low complexity" evidence="6">
    <location>
        <begin position="392"/>
        <end position="407"/>
    </location>
</feature>
<feature type="region of interest" description="Disordered" evidence="6">
    <location>
        <begin position="352"/>
        <end position="425"/>
    </location>
</feature>
<feature type="compositionally biased region" description="Polar residues" evidence="6">
    <location>
        <begin position="2559"/>
        <end position="2583"/>
    </location>
</feature>
<protein>
    <recommendedName>
        <fullName evidence="10">PHD-type domain-containing protein</fullName>
    </recommendedName>
</protein>
<feature type="region of interest" description="Disordered" evidence="6">
    <location>
        <begin position="2191"/>
        <end position="2238"/>
    </location>
</feature>
<feature type="region of interest" description="Disordered" evidence="6">
    <location>
        <begin position="133"/>
        <end position="176"/>
    </location>
</feature>
<dbReference type="InterPro" id="IPR013083">
    <property type="entry name" value="Znf_RING/FYVE/PHD"/>
</dbReference>
<dbReference type="InterPro" id="IPR011011">
    <property type="entry name" value="Znf_FYVE_PHD"/>
</dbReference>
<sequence length="2827" mass="300333">MASPLPEQPTRASRGGFPAAAPPAPRSTRSTPAPSPPTSTATTKAKAKAKSKAKSKVQSKAKAPPALETSAPASKRGPGRPRKNQEPPQPLLPPPEPPKRGSGRPKKQEEPFLLGAKAGTTRAVISAAAEAAAVAATAPKARVKRKKKVLKKKKKPPREKATPDAFLSVNAPGSHGSKVSETFLAGAMTEPSARVAGGTLPVRVGNLPEKVRSIPKFERAGPALFAFPLSSAGLSGVGKKMAAVRPDAAKSSDGKDGPGPGPHPSSSAADGSLVRDLVSFSDTRGRASVPAAEVTQALEAWHHRKGHRATPQKGVGQAEPLSALARPKPLAFLPAVPLESAEIMNKPIIEAERRDGGTGGGGDSAPTMTVAEAVKAAQEAAARKKKKKRPSSGEGESSVMSSPKGPQSGLGGGGGNSPAAKQLAKWAAALPGSKALPVFSSGEEKEEEKEEVAVLANGPDGVAGGTAAAAEELKDWAALLGKNKTGSVAGGAGVVDDSALSLAAAEGLKDWAASLGKNKTGSVAGGAGAADDSALSPAAAAAPAPIPEDDAMDAAAAAALPSDPSEEGLSDSTDQDGADEVSSEESAAAVAAPAAEYSTERICDGEGADPMAPTLVGGDAPQDASAVDGPALALSASAAAPSEGSSPAFGMIGMLGIDDGDGREEGEAAGATASQSPGEDLVAAAGARVGASGAGPIQEVTDCVRSLVASVEERRDATGTDRTEDAPTGKEARVLDPAGASQGVFPPGFSPFNNPAMLQQQYQAQQPFPPPQAFPGSPFMAPPQFGQFQQPPGYGWENNGQGMPPSFPGAQAQMVPPMGVMMGPPMGSSMGMGYPMGGPMGSPIGGAPIGSPAGYQRVYPPVPSQGGQSATQVPHAAVYPPQQQPQPAPPSPPKPKGPILPENFRSYEPPPFVRPKLDDDVDSAAKTEPGAFRPSNGDSRITVPPSVDDAIARHLAARTAKKEEGAKASEKAPAPAAAAAANPASSKLVSTPVGTSSIGGQVVANSVVAPNDEPAVRGAPDTPRSGARAVTAASNRELASAKKELETEKERDPPHLRVIAPMRRGVPHHLLPLESKLAMLEYLLDELLNTGPVLSDLAKRKRVTDCYRDKYGPLPTPRELDDLNNVDDCTVCGREGDLLCCDGCTGSYHRKCVDINANQELGEGAWLCPECSTADSGKFGSLKGGRKPTLDWIHLEDLGYGFEGESLAPALTLSTALVGAGTIAPGVQVQGLGVIITAAKPTISAAIAAAPPSALVPYTGGLGASQQAPKKFVDKRLKGVEFLVIHGYVFARHKGTREPFVPPRAPPAAKNASKKSEGSSAPSQIGGEAGMKAAAATAVAVDGMGVDKSAGADGMAIDKSAGADGTDKHKVADGSRVKEEILNGAKEKAPPPLEPSQLMDLLKLLGPDVCATWPWCQIPFNPSKVWNSKELKIYNRKSKSKAAAKVKAAAEGAIVPYDPKELTRISLENRRDGYARTFALPDAFSPLAYVNHYRGAPAPLHVRETPILRQIRSDHTHFESASLNCRVANLSNVLTRDLSCDDVVCRVLREDKGLFDPLQPLREYMTKLEKSLSRGSLLEERWGLRNADLDSEVWSKNVRRCCSSKRLALLIVKLIDVTHSRAFDEDWFRLPGQRGTSDHSALVGGNEIRAYISLPDGWDIKKEIRKRQWERSSTLGVLRLIKSDSEEKEAILGAIGANTTTCSHGRKGKKGAPLAAPAESEKAVSQPVSQDKEKCKVKLNPPASLKKAADKKSAPKKGGSSPKAASSKKASSKIPQRNKSAYIHYHMAMHAKAKKLGKAPPKASDFNKAISAQWKKMDEKDKKKWKTMAEKDKNRYLKEMAEAEKRIKEGHEPKGSEEKISKDGKRKADASHSRSKKEKRARRSTGRKSMLQDEIQSDDDGELVKVTKVDADTLLNKEKSQRVQELRKLVDDSGFDRQINWPLAGRKLFDPKSCLSQSMVKWLGRSAGCKAVPHLTYTPTFEVGRPAMCHVWRRKTLECNSIETLAMQLRCLDSFLNKAAIITCEGITKRNKPNAKKVIKCSLRDHATGLTEYFVVDKNNTRGLWASEDSIDLPILIHHRIKRIGVHRAKFDKFVTAKRMREEEERRLESERQRKEAEARKRREMEERKRRRLEEEARKREEQARRREEARKAAAEAAARARERARELAEKRLQAAREAAAKKAVAKAERERIAAEKRAAKAREKAEKKAAREAAAKARAEREAKARAEREAKARAEREAAIARAEKLRAEREARAKAEREAKAKAEAEARAKAERAAKERAEREAREAKARAEREARAKAERKAREAKDVAEREAKARAEQEAKAQAMRFANSGAGGLGYPMRSAADAQMALHTATDRHRDEVKKLLKEAAARGQSSVATELMNPTRLKHMAELKAANDVLRQLGGNFLQESDLTQKLCEAETEAVQGYVKEMQNPEPQNKKARKNSYTNQGAHTGAAGTQYQAQNQNISQQSAYSQSQTQSAAAAPQAQNVAKAAPSAQPQPRRTSHQEQMQPAAQHFGDSQYGGTYQQEQSSASRSQLSSYQRDTHALPGEPQARQPRTNPQQSGRGTSTSPASYNDMASSNLTNRSQLQASQTEDARLQTTYPQERGSVVDYLSRENDSVLAQQSWSQRQTLAGGRDPTGYQSQLQQQDSRLDSTGLASSLAGTTAASSLAGTTAGIRSELLNSQLGLDYLTGGGLAGGNAYDALYQDQYKAPSAAQTLLAEGVLAAQQQMQQAQYPPAAAPGGLYQDRAAAPGASLDLEPQPLDGEANAALGAAYGGLDLGQGRQQLNLTDPGDAYAQPYGSSNQASSQQGGAYSQYQNYFQ</sequence>
<feature type="compositionally biased region" description="Basic residues" evidence="6">
    <location>
        <begin position="1873"/>
        <end position="1886"/>
    </location>
</feature>
<keyword evidence="3" id="KW-0862">Zinc</keyword>
<dbReference type="InterPro" id="IPR019787">
    <property type="entry name" value="Znf_PHD-finger"/>
</dbReference>
<reference evidence="9" key="1">
    <citation type="submission" date="2021-01" db="EMBL/GenBank/DDBJ databases">
        <authorList>
            <person name="Corre E."/>
            <person name="Pelletier E."/>
            <person name="Niang G."/>
            <person name="Scheremetjew M."/>
            <person name="Finn R."/>
            <person name="Kale V."/>
            <person name="Holt S."/>
            <person name="Cochrane G."/>
            <person name="Meng A."/>
            <person name="Brown T."/>
            <person name="Cohen L."/>
        </authorList>
    </citation>
    <scope>NUCLEOTIDE SEQUENCE</scope>
    <source>
        <strain evidence="9">Isolate 1302-5</strain>
    </source>
</reference>
<feature type="region of interest" description="Disordered" evidence="6">
    <location>
        <begin position="2588"/>
        <end position="2607"/>
    </location>
</feature>
<feature type="compositionally biased region" description="Basic and acidic residues" evidence="6">
    <location>
        <begin position="1845"/>
        <end position="1872"/>
    </location>
</feature>
<feature type="compositionally biased region" description="Low complexity" evidence="6">
    <location>
        <begin position="2805"/>
        <end position="2827"/>
    </location>
</feature>
<feature type="region of interest" description="Disordered" evidence="6">
    <location>
        <begin position="1011"/>
        <end position="1051"/>
    </location>
</feature>
<feature type="region of interest" description="Disordered" evidence="6">
    <location>
        <begin position="1297"/>
        <end position="1327"/>
    </location>
</feature>
<feature type="region of interest" description="Disordered" evidence="6">
    <location>
        <begin position="2251"/>
        <end position="2322"/>
    </location>
</feature>
<dbReference type="Pfam" id="PF00505">
    <property type="entry name" value="HMG_box"/>
    <property type="match status" value="1"/>
</dbReference>
<feature type="domain" description="PHD-type" evidence="7">
    <location>
        <begin position="1126"/>
        <end position="1174"/>
    </location>
</feature>
<feature type="compositionally biased region" description="Low complexity" evidence="6">
    <location>
        <begin position="26"/>
        <end position="44"/>
    </location>
</feature>
<dbReference type="InterPro" id="IPR036910">
    <property type="entry name" value="HMG_box_dom_sf"/>
</dbReference>
<name>A0A7S4IQS3_9STRA</name>
<dbReference type="InterPro" id="IPR019786">
    <property type="entry name" value="Zinc_finger_PHD-type_CS"/>
</dbReference>
<dbReference type="Gene3D" id="3.30.40.10">
    <property type="entry name" value="Zinc/RING finger domain, C3HC4 (zinc finger)"/>
    <property type="match status" value="1"/>
</dbReference>
<feature type="compositionally biased region" description="Low complexity" evidence="6">
    <location>
        <begin position="2469"/>
        <end position="2497"/>
    </location>
</feature>
<feature type="compositionally biased region" description="Low complexity" evidence="6">
    <location>
        <begin position="971"/>
        <end position="987"/>
    </location>
</feature>
<feature type="compositionally biased region" description="Low complexity" evidence="6">
    <location>
        <begin position="2646"/>
        <end position="2661"/>
    </location>
</feature>
<feature type="compositionally biased region" description="Low complexity" evidence="6">
    <location>
        <begin position="1756"/>
        <end position="1773"/>
    </location>
</feature>
<organism evidence="9">
    <name type="scientific">Odontella aurita</name>
    <dbReference type="NCBI Taxonomy" id="265563"/>
    <lineage>
        <taxon>Eukaryota</taxon>
        <taxon>Sar</taxon>
        <taxon>Stramenopiles</taxon>
        <taxon>Ochrophyta</taxon>
        <taxon>Bacillariophyta</taxon>
        <taxon>Mediophyceae</taxon>
        <taxon>Biddulphiophycidae</taxon>
        <taxon>Eupodiscales</taxon>
        <taxon>Odontellaceae</taxon>
        <taxon>Odontella</taxon>
    </lineage>
</organism>
<proteinExistence type="predicted"/>
<dbReference type="SMART" id="SM00398">
    <property type="entry name" value="HMG"/>
    <property type="match status" value="1"/>
</dbReference>
<feature type="compositionally biased region" description="Basic and acidic residues" evidence="6">
    <location>
        <begin position="960"/>
        <end position="970"/>
    </location>
</feature>
<dbReference type="GO" id="GO:0008270">
    <property type="term" value="F:zinc ion binding"/>
    <property type="evidence" value="ECO:0007669"/>
    <property type="project" value="UniProtKB-KW"/>
</dbReference>
<feature type="compositionally biased region" description="Low complexity" evidence="6">
    <location>
        <begin position="2530"/>
        <end position="2545"/>
    </location>
</feature>
<feature type="region of interest" description="Disordered" evidence="6">
    <location>
        <begin position="2469"/>
        <end position="2583"/>
    </location>
</feature>
<evidence type="ECO:0000259" key="8">
    <source>
        <dbReference type="PROSITE" id="PS50118"/>
    </source>
</evidence>
<dbReference type="Gene3D" id="1.10.30.10">
    <property type="entry name" value="High mobility group box domain"/>
    <property type="match status" value="1"/>
</dbReference>
<accession>A0A7S4IQS3</accession>
<evidence type="ECO:0000256" key="4">
    <source>
        <dbReference type="PROSITE-ProRule" id="PRU00146"/>
    </source>
</evidence>
<feature type="compositionally biased region" description="Pro residues" evidence="6">
    <location>
        <begin position="87"/>
        <end position="96"/>
    </location>
</feature>
<feature type="compositionally biased region" description="Acidic residues" evidence="6">
    <location>
        <begin position="564"/>
        <end position="583"/>
    </location>
</feature>
<feature type="compositionally biased region" description="Basic residues" evidence="6">
    <location>
        <begin position="45"/>
        <end position="59"/>
    </location>
</feature>
<keyword evidence="5" id="KW-0238">DNA-binding</keyword>
<feature type="region of interest" description="Disordered" evidence="6">
    <location>
        <begin position="879"/>
        <end position="943"/>
    </location>
</feature>
<feature type="region of interest" description="Disordered" evidence="6">
    <location>
        <begin position="855"/>
        <end position="874"/>
    </location>
</feature>
<feature type="region of interest" description="Disordered" evidence="6">
    <location>
        <begin position="1699"/>
        <end position="1777"/>
    </location>
</feature>
<evidence type="ECO:0000256" key="5">
    <source>
        <dbReference type="PROSITE-ProRule" id="PRU00267"/>
    </source>
</evidence>
<dbReference type="PROSITE" id="PS01359">
    <property type="entry name" value="ZF_PHD_1"/>
    <property type="match status" value="1"/>
</dbReference>
<feature type="region of interest" description="Disordered" evidence="6">
    <location>
        <begin position="2432"/>
        <end position="2455"/>
    </location>
</feature>
<evidence type="ECO:0000259" key="7">
    <source>
        <dbReference type="PROSITE" id="PS50016"/>
    </source>
</evidence>
<feature type="region of interest" description="Disordered" evidence="6">
    <location>
        <begin position="1845"/>
        <end position="1896"/>
    </location>
</feature>
<keyword evidence="1" id="KW-0479">Metal-binding</keyword>
<dbReference type="PROSITE" id="PS50016">
    <property type="entry name" value="ZF_PHD_2"/>
    <property type="match status" value="1"/>
</dbReference>
<dbReference type="GO" id="GO:0003677">
    <property type="term" value="F:DNA binding"/>
    <property type="evidence" value="ECO:0007669"/>
    <property type="project" value="UniProtKB-UniRule"/>
</dbReference>
<feature type="region of interest" description="Disordered" evidence="6">
    <location>
        <begin position="1"/>
        <end position="115"/>
    </location>
</feature>
<feature type="DNA-binding region" description="HMG box" evidence="5">
    <location>
        <begin position="1775"/>
        <end position="1844"/>
    </location>
</feature>
<feature type="region of interest" description="Disordered" evidence="6">
    <location>
        <begin position="516"/>
        <end position="623"/>
    </location>
</feature>
<gene>
    <name evidence="9" type="ORF">OAUR00152_LOCUS14192</name>
</gene>
<evidence type="ECO:0000256" key="1">
    <source>
        <dbReference type="ARBA" id="ARBA00022723"/>
    </source>
</evidence>
<feature type="compositionally biased region" description="Basic residues" evidence="6">
    <location>
        <begin position="141"/>
        <end position="157"/>
    </location>
</feature>
<dbReference type="InterPro" id="IPR009071">
    <property type="entry name" value="HMG_box_dom"/>
</dbReference>
<dbReference type="SMART" id="SM00249">
    <property type="entry name" value="PHD"/>
    <property type="match status" value="1"/>
</dbReference>
<feature type="compositionally biased region" description="Low complexity" evidence="6">
    <location>
        <begin position="553"/>
        <end position="563"/>
    </location>
</feature>
<feature type="compositionally biased region" description="Low complexity" evidence="6">
    <location>
        <begin position="370"/>
        <end position="380"/>
    </location>
</feature>
<dbReference type="Pfam" id="PF00628">
    <property type="entry name" value="PHD"/>
    <property type="match status" value="1"/>
</dbReference>
<evidence type="ECO:0000256" key="3">
    <source>
        <dbReference type="ARBA" id="ARBA00022833"/>
    </source>
</evidence>
<dbReference type="PANTHER" id="PTHR48125">
    <property type="entry name" value="LP07818P1"/>
    <property type="match status" value="1"/>
</dbReference>
<evidence type="ECO:0000313" key="9">
    <source>
        <dbReference type="EMBL" id="CAE2236837.1"/>
    </source>
</evidence>
<keyword evidence="5" id="KW-0539">Nucleus</keyword>
<dbReference type="PROSITE" id="PS50118">
    <property type="entry name" value="HMG_BOX_2"/>
    <property type="match status" value="1"/>
</dbReference>
<dbReference type="EMBL" id="HBKQ01020959">
    <property type="protein sequence ID" value="CAE2236837.1"/>
    <property type="molecule type" value="Transcribed_RNA"/>
</dbReference>
<feature type="domain" description="HMG box" evidence="8">
    <location>
        <begin position="1775"/>
        <end position="1844"/>
    </location>
</feature>
<feature type="compositionally biased region" description="Basic and acidic residues" evidence="6">
    <location>
        <begin position="247"/>
        <end position="256"/>
    </location>
</feature>
<feature type="region of interest" description="Disordered" evidence="6">
    <location>
        <begin position="2632"/>
        <end position="2661"/>
    </location>
</feature>
<feature type="compositionally biased region" description="Low complexity" evidence="6">
    <location>
        <begin position="529"/>
        <end position="543"/>
    </location>
</feature>
<feature type="region of interest" description="Disordered" evidence="6">
    <location>
        <begin position="657"/>
        <end position="678"/>
    </location>
</feature>
<evidence type="ECO:0008006" key="10">
    <source>
        <dbReference type="Google" id="ProtNLM"/>
    </source>
</evidence>
<feature type="region of interest" description="Disordered" evidence="6">
    <location>
        <begin position="958"/>
        <end position="988"/>
    </location>
</feature>
<feature type="region of interest" description="Disordered" evidence="6">
    <location>
        <begin position="2102"/>
        <end position="2163"/>
    </location>
</feature>
<feature type="compositionally biased region" description="Pro residues" evidence="6">
    <location>
        <begin position="882"/>
        <end position="898"/>
    </location>
</feature>